<comment type="subcellular location">
    <subcellularLocation>
        <location evidence="2">Mitochondrion membrane</location>
        <topology evidence="2">Peripheral membrane protein</topology>
        <orientation evidence="2">Matrix side</orientation>
    </subcellularLocation>
</comment>
<dbReference type="InterPro" id="IPR047324">
    <property type="entry name" value="LbH_gamma_CA-like"/>
</dbReference>
<dbReference type="CDD" id="cd04645">
    <property type="entry name" value="LbH_gamma_CA_like"/>
    <property type="match status" value="1"/>
</dbReference>
<organism evidence="3 4">
    <name type="scientific">Symbiochloris irregularis</name>
    <dbReference type="NCBI Taxonomy" id="706552"/>
    <lineage>
        <taxon>Eukaryota</taxon>
        <taxon>Viridiplantae</taxon>
        <taxon>Chlorophyta</taxon>
        <taxon>core chlorophytes</taxon>
        <taxon>Trebouxiophyceae</taxon>
        <taxon>Trebouxiales</taxon>
        <taxon>Trebouxiaceae</taxon>
        <taxon>Symbiochloris</taxon>
    </lineage>
</organism>
<accession>A0AAW1PUQ1</accession>
<dbReference type="Pfam" id="PF14602">
    <property type="entry name" value="Hexapep_2"/>
    <property type="match status" value="1"/>
</dbReference>
<dbReference type="GO" id="GO:0031966">
    <property type="term" value="C:mitochondrial membrane"/>
    <property type="evidence" value="ECO:0007669"/>
    <property type="project" value="UniProtKB-SubCell"/>
</dbReference>
<dbReference type="InterPro" id="IPR001451">
    <property type="entry name" value="Hexapep"/>
</dbReference>
<dbReference type="InterPro" id="IPR050484">
    <property type="entry name" value="Transf_Hexapept/Carb_Anhydrase"/>
</dbReference>
<protein>
    <recommendedName>
        <fullName evidence="5">Gamma carbonic anhydrase</fullName>
    </recommendedName>
</protein>
<name>A0AAW1PUQ1_9CHLO</name>
<dbReference type="PANTHER" id="PTHR13061">
    <property type="entry name" value="DYNACTIN SUBUNIT P25"/>
    <property type="match status" value="1"/>
</dbReference>
<reference evidence="3 4" key="1">
    <citation type="journal article" date="2024" name="Nat. Commun.">
        <title>Phylogenomics reveals the evolutionary origins of lichenization in chlorophyte algae.</title>
        <authorList>
            <person name="Puginier C."/>
            <person name="Libourel C."/>
            <person name="Otte J."/>
            <person name="Skaloud P."/>
            <person name="Haon M."/>
            <person name="Grisel S."/>
            <person name="Petersen M."/>
            <person name="Berrin J.G."/>
            <person name="Delaux P.M."/>
            <person name="Dal Grande F."/>
            <person name="Keller J."/>
        </authorList>
    </citation>
    <scope>NUCLEOTIDE SEQUENCE [LARGE SCALE GENOMIC DNA]</scope>
    <source>
        <strain evidence="3 4">SAG 2036</strain>
    </source>
</reference>
<dbReference type="PANTHER" id="PTHR13061:SF50">
    <property type="entry name" value="GAMMA CARBONIC ANHYDRASE 1, MITOCHONDRIAL"/>
    <property type="match status" value="1"/>
</dbReference>
<dbReference type="AlphaFoldDB" id="A0AAW1PUQ1"/>
<comment type="similarity">
    <text evidence="1">Belongs to the gamma-class carbonic anhydrase family.</text>
</comment>
<comment type="caution">
    <text evidence="3">The sequence shown here is derived from an EMBL/GenBank/DDBJ whole genome shotgun (WGS) entry which is preliminary data.</text>
</comment>
<dbReference type="InterPro" id="IPR011004">
    <property type="entry name" value="Trimer_LpxA-like_sf"/>
</dbReference>
<evidence type="ECO:0000313" key="3">
    <source>
        <dbReference type="EMBL" id="KAK9812161.1"/>
    </source>
</evidence>
<gene>
    <name evidence="3" type="ORF">WJX73_001122</name>
</gene>
<evidence type="ECO:0000313" key="4">
    <source>
        <dbReference type="Proteomes" id="UP001465755"/>
    </source>
</evidence>
<dbReference type="SUPFAM" id="SSF51161">
    <property type="entry name" value="Trimeric LpxA-like enzymes"/>
    <property type="match status" value="1"/>
</dbReference>
<keyword evidence="4" id="KW-1185">Reference proteome</keyword>
<evidence type="ECO:0008006" key="5">
    <source>
        <dbReference type="Google" id="ProtNLM"/>
    </source>
</evidence>
<evidence type="ECO:0000256" key="2">
    <source>
        <dbReference type="ARBA" id="ARBA00034694"/>
    </source>
</evidence>
<proteinExistence type="inferred from homology"/>
<dbReference type="EMBL" id="JALJOQ010000008">
    <property type="protein sequence ID" value="KAK9812161.1"/>
    <property type="molecule type" value="Genomic_DNA"/>
</dbReference>
<sequence>MSAFLYRLGLTLRETGQALDRLGCQLQGNPAYREEFFRHRSVLNLPSAVSDIAPNAFVAPSAAVSGKVSVGSNSSIWYGTVVRGDGAEVTIGDNTNLQDGVIVNTGPINLVSARAETRIGNSVTVGHSANLYGVTLEDRCLVGMGATLHKGVKVETGAMVAAGSVVEEDTVIPANQLWAGNPAKFLRELKPEEKSFLPNSADIYSKLAAEHKSEASKLPPY</sequence>
<dbReference type="Proteomes" id="UP001465755">
    <property type="component" value="Unassembled WGS sequence"/>
</dbReference>
<dbReference type="Gene3D" id="2.160.10.10">
    <property type="entry name" value="Hexapeptide repeat proteins"/>
    <property type="match status" value="1"/>
</dbReference>
<evidence type="ECO:0000256" key="1">
    <source>
        <dbReference type="ARBA" id="ARBA00023595"/>
    </source>
</evidence>